<keyword evidence="5 6" id="KW-0238">DNA-binding</keyword>
<evidence type="ECO:0000256" key="5">
    <source>
        <dbReference type="PROSITE-ProRule" id="PRU00108"/>
    </source>
</evidence>
<dbReference type="SMART" id="SM00389">
    <property type="entry name" value="HOX"/>
    <property type="match status" value="2"/>
</dbReference>
<evidence type="ECO:0000256" key="4">
    <source>
        <dbReference type="ARBA" id="ARBA00022833"/>
    </source>
</evidence>
<feature type="domain" description="Homeobox" evidence="7">
    <location>
        <begin position="72"/>
        <end position="132"/>
    </location>
</feature>
<dbReference type="PANTHER" id="PTHR45891">
    <property type="entry name" value="ZINC FINGER HOMEOBOX PROTEIN"/>
    <property type="match status" value="1"/>
</dbReference>
<dbReference type="AlphaFoldDB" id="A0A8B9KSA6"/>
<sequence length="237" mass="27525">MDHDGTAEEESVEENAKRVLNTDANKASAAEILPCSSPSLGLSESSQCTTNNQHHTVNSPELKACPANRRFRDMRRSRTIIQADQLDVLYGCYFKDPNPGKHEFEQISEWVHLPKKVVQIWFQNMRLQWLKSLPRLWPQQFRFTPQHSTPRRPRTHLNCLQLSILQSCYETCAHPNALECEAVGTELGLPLKVVQIWFQNTRAKEKRWRLQQEKMVRSTQVPIYIHNHCVSVLMLLK</sequence>
<evidence type="ECO:0000256" key="2">
    <source>
        <dbReference type="ARBA" id="ARBA00022723"/>
    </source>
</evidence>
<protein>
    <recommendedName>
        <fullName evidence="7">Homeobox domain-containing protein</fullName>
    </recommendedName>
</protein>
<keyword evidence="5 6" id="KW-0539">Nucleus</keyword>
<feature type="DNA-binding region" description="Homeobox" evidence="5">
    <location>
        <begin position="74"/>
        <end position="133"/>
    </location>
</feature>
<dbReference type="GO" id="GO:0046872">
    <property type="term" value="F:metal ion binding"/>
    <property type="evidence" value="ECO:0007669"/>
    <property type="project" value="UniProtKB-KW"/>
</dbReference>
<organism evidence="8 9">
    <name type="scientific">Astyanax mexicanus</name>
    <name type="common">Blind cave fish</name>
    <name type="synonym">Astyanax fasciatus mexicanus</name>
    <dbReference type="NCBI Taxonomy" id="7994"/>
    <lineage>
        <taxon>Eukaryota</taxon>
        <taxon>Metazoa</taxon>
        <taxon>Chordata</taxon>
        <taxon>Craniata</taxon>
        <taxon>Vertebrata</taxon>
        <taxon>Euteleostomi</taxon>
        <taxon>Actinopterygii</taxon>
        <taxon>Neopterygii</taxon>
        <taxon>Teleostei</taxon>
        <taxon>Ostariophysi</taxon>
        <taxon>Characiformes</taxon>
        <taxon>Characoidei</taxon>
        <taxon>Acestrorhamphidae</taxon>
        <taxon>Acestrorhamphinae</taxon>
        <taxon>Astyanax</taxon>
    </lineage>
</organism>
<dbReference type="SUPFAM" id="SSF46689">
    <property type="entry name" value="Homeodomain-like"/>
    <property type="match status" value="2"/>
</dbReference>
<dbReference type="Gene3D" id="1.10.10.60">
    <property type="entry name" value="Homeodomain-like"/>
    <property type="match status" value="2"/>
</dbReference>
<dbReference type="GO" id="GO:0045664">
    <property type="term" value="P:regulation of neuron differentiation"/>
    <property type="evidence" value="ECO:0007669"/>
    <property type="project" value="TreeGrafter"/>
</dbReference>
<evidence type="ECO:0000313" key="8">
    <source>
        <dbReference type="Ensembl" id="ENSAMXP00005039970.1"/>
    </source>
</evidence>
<evidence type="ECO:0000256" key="6">
    <source>
        <dbReference type="RuleBase" id="RU000682"/>
    </source>
</evidence>
<keyword evidence="3" id="KW-0677">Repeat</keyword>
<dbReference type="Ensembl" id="ENSAMXT00005043526.1">
    <property type="protein sequence ID" value="ENSAMXP00005039970.1"/>
    <property type="gene ID" value="ENSAMXG00005018810.1"/>
</dbReference>
<dbReference type="GO" id="GO:0000978">
    <property type="term" value="F:RNA polymerase II cis-regulatory region sequence-specific DNA binding"/>
    <property type="evidence" value="ECO:0007669"/>
    <property type="project" value="TreeGrafter"/>
</dbReference>
<dbReference type="InterPro" id="IPR051968">
    <property type="entry name" value="ZnFinger_Homeobox_TR"/>
</dbReference>
<keyword evidence="4" id="KW-0862">Zinc</keyword>
<evidence type="ECO:0000259" key="7">
    <source>
        <dbReference type="PROSITE" id="PS50071"/>
    </source>
</evidence>
<dbReference type="CDD" id="cd00086">
    <property type="entry name" value="homeodomain"/>
    <property type="match status" value="2"/>
</dbReference>
<dbReference type="PROSITE" id="PS50071">
    <property type="entry name" value="HOMEOBOX_2"/>
    <property type="match status" value="2"/>
</dbReference>
<accession>A0A8B9KSA6</accession>
<dbReference type="GO" id="GO:0000981">
    <property type="term" value="F:DNA-binding transcription factor activity, RNA polymerase II-specific"/>
    <property type="evidence" value="ECO:0007669"/>
    <property type="project" value="TreeGrafter"/>
</dbReference>
<reference evidence="8" key="1">
    <citation type="submission" date="2025-08" db="UniProtKB">
        <authorList>
            <consortium name="Ensembl"/>
        </authorList>
    </citation>
    <scope>IDENTIFICATION</scope>
</reference>
<keyword evidence="2" id="KW-0479">Metal-binding</keyword>
<proteinExistence type="predicted"/>
<comment type="subcellular location">
    <subcellularLocation>
        <location evidence="1 5 6">Nucleus</location>
    </subcellularLocation>
</comment>
<dbReference type="Pfam" id="PF00046">
    <property type="entry name" value="Homeodomain"/>
    <property type="match status" value="2"/>
</dbReference>
<dbReference type="PANTHER" id="PTHR45891:SF5">
    <property type="entry name" value="ZINC FINGER HOMEOBOX PROTEIN 4 ISOFORM X1"/>
    <property type="match status" value="1"/>
</dbReference>
<dbReference type="GO" id="GO:0005634">
    <property type="term" value="C:nucleus"/>
    <property type="evidence" value="ECO:0007669"/>
    <property type="project" value="UniProtKB-SubCell"/>
</dbReference>
<feature type="domain" description="Homeobox" evidence="7">
    <location>
        <begin position="148"/>
        <end position="208"/>
    </location>
</feature>
<keyword evidence="5 6" id="KW-0371">Homeobox</keyword>
<evidence type="ECO:0000256" key="1">
    <source>
        <dbReference type="ARBA" id="ARBA00004123"/>
    </source>
</evidence>
<evidence type="ECO:0000313" key="9">
    <source>
        <dbReference type="Proteomes" id="UP000694621"/>
    </source>
</evidence>
<name>A0A8B9KSA6_ASTMX</name>
<feature type="DNA-binding region" description="Homeobox" evidence="5">
    <location>
        <begin position="150"/>
        <end position="209"/>
    </location>
</feature>
<evidence type="ECO:0000256" key="3">
    <source>
        <dbReference type="ARBA" id="ARBA00022737"/>
    </source>
</evidence>
<dbReference type="Proteomes" id="UP000694621">
    <property type="component" value="Unplaced"/>
</dbReference>
<dbReference type="InterPro" id="IPR009057">
    <property type="entry name" value="Homeodomain-like_sf"/>
</dbReference>
<dbReference type="OrthoDB" id="6159439at2759"/>
<dbReference type="InterPro" id="IPR001356">
    <property type="entry name" value="HD"/>
</dbReference>